<name>A0A6B7ZFF5_9CAUD</name>
<sequence length="185" mass="20894">MKKLFPLANKETRSLFVHPSICQAWEIGSEHEGYGPEHETSFLKPGLVPNLAKLCKPDNVYFTVTEEPNPDTMTIDELLIGIKDKEGFWHNVTLSNLEVKLERLNAAQWGIDGVVSVPVDEDLTCRYDGTYIHLGETKVINVPIKLRYDRATRALSFSSPISYDVEGMELLGMVLDIDWRDAKSV</sequence>
<evidence type="ECO:0000313" key="2">
    <source>
        <dbReference type="Proteomes" id="UP000464669"/>
    </source>
</evidence>
<proteinExistence type="predicted"/>
<dbReference type="EMBL" id="MN642089">
    <property type="protein sequence ID" value="QGH71984.1"/>
    <property type="molecule type" value="Genomic_DNA"/>
</dbReference>
<gene>
    <name evidence="1" type="ORF">N1M2_121</name>
</gene>
<organism evidence="1 2">
    <name type="scientific">Klebsiella phage N1M2</name>
    <dbReference type="NCBI Taxonomy" id="2664939"/>
    <lineage>
        <taxon>Viruses</taxon>
        <taxon>Duplodnaviria</taxon>
        <taxon>Heunggongvirae</taxon>
        <taxon>Uroviricota</taxon>
        <taxon>Caudoviricetes</taxon>
        <taxon>Chimalliviridae</taxon>
        <taxon>Nimduovirus</taxon>
        <taxon>Nimduovirus N1M2</taxon>
    </lineage>
</organism>
<protein>
    <submittedName>
        <fullName evidence="1">Uncharacterized protein</fullName>
    </submittedName>
</protein>
<evidence type="ECO:0000313" key="1">
    <source>
        <dbReference type="EMBL" id="QGH71984.1"/>
    </source>
</evidence>
<accession>A0A6B7ZFF5</accession>
<reference evidence="1 2" key="1">
    <citation type="submission" date="2019-11" db="EMBL/GenBank/DDBJ databases">
        <authorList>
            <person name="Lewis R."/>
            <person name="Clooney A.G."/>
            <person name="Stockdale S.R."/>
            <person name="Buttimer C."/>
            <person name="Draper L.A."/>
            <person name="Ross R.P."/>
            <person name="Hill C."/>
        </authorList>
    </citation>
    <scope>NUCLEOTIDE SEQUENCE [LARGE SCALE GENOMIC DNA]</scope>
</reference>
<dbReference type="Proteomes" id="UP000464669">
    <property type="component" value="Segment"/>
</dbReference>
<keyword evidence="2" id="KW-1185">Reference proteome</keyword>